<evidence type="ECO:0000313" key="2">
    <source>
        <dbReference type="Proteomes" id="UP000662818"/>
    </source>
</evidence>
<gene>
    <name evidence="1" type="ORF">CFH99_22770</name>
</gene>
<dbReference type="Gene3D" id="1.10.10.10">
    <property type="entry name" value="Winged helix-like DNA-binding domain superfamily/Winged helix DNA-binding domain"/>
    <property type="match status" value="1"/>
</dbReference>
<evidence type="ECO:0008006" key="3">
    <source>
        <dbReference type="Google" id="ProtNLM"/>
    </source>
</evidence>
<dbReference type="SUPFAM" id="SSF46785">
    <property type="entry name" value="Winged helix' DNA-binding domain"/>
    <property type="match status" value="1"/>
</dbReference>
<reference evidence="1 2" key="1">
    <citation type="submission" date="2017-06" db="EMBL/GenBank/DDBJ databases">
        <title>Complete Genome Sequence of the Soil Carbazole-Degrading Bacterium Nocardioides aromaticivorans IC177.</title>
        <authorList>
            <person name="Vejarano F."/>
            <person name="Suzuki-Minakuchi C."/>
            <person name="Ohtsubo Y."/>
            <person name="Tsuda M."/>
            <person name="Okada K."/>
            <person name="Nojiri H."/>
        </authorList>
    </citation>
    <scope>NUCLEOTIDE SEQUENCE [LARGE SCALE GENOMIC DNA]</scope>
    <source>
        <strain evidence="1 2">IC177</strain>
    </source>
</reference>
<proteinExistence type="predicted"/>
<dbReference type="InterPro" id="IPR036388">
    <property type="entry name" value="WH-like_DNA-bd_sf"/>
</dbReference>
<dbReference type="Proteomes" id="UP000662818">
    <property type="component" value="Chromosome"/>
</dbReference>
<evidence type="ECO:0000313" key="1">
    <source>
        <dbReference type="EMBL" id="QSR28452.1"/>
    </source>
</evidence>
<keyword evidence="2" id="KW-1185">Reference proteome</keyword>
<organism evidence="1 2">
    <name type="scientific">Nocardioides aromaticivorans</name>
    <dbReference type="NCBI Taxonomy" id="200618"/>
    <lineage>
        <taxon>Bacteria</taxon>
        <taxon>Bacillati</taxon>
        <taxon>Actinomycetota</taxon>
        <taxon>Actinomycetes</taxon>
        <taxon>Propionibacteriales</taxon>
        <taxon>Nocardioidaceae</taxon>
        <taxon>Nocardioides</taxon>
    </lineage>
</organism>
<accession>A0ABX7PRR9</accession>
<dbReference type="EMBL" id="CP022295">
    <property type="protein sequence ID" value="QSR28452.1"/>
    <property type="molecule type" value="Genomic_DNA"/>
</dbReference>
<dbReference type="InterPro" id="IPR036390">
    <property type="entry name" value="WH_DNA-bd_sf"/>
</dbReference>
<protein>
    <recommendedName>
        <fullName evidence="3">HTH arsR-type domain-containing protein</fullName>
    </recommendedName>
</protein>
<name>A0ABX7PRR9_9ACTN</name>
<sequence length="212" mass="23544">MERRSRRQLADDDDLLPHVELLACLDRERATADDLTNDCARAVGIGAIWVDADGKDRRRRRAVLVEWRRVGAHGHGGGHGEGHQLAFPRFKRGNMLSLWRTKDNACVPRIARPDLPDVVEQAVEVFGARVRVALLRALNEHGPCTKAELHRLLGGSEANLHTHLMALEQAGVVRADPPRSDESGPVIRRYTVEHGQVEVLLEALGQAVRAPR</sequence>
<dbReference type="Pfam" id="PF12840">
    <property type="entry name" value="HTH_20"/>
    <property type="match status" value="1"/>
</dbReference>